<dbReference type="Proteomes" id="UP000053611">
    <property type="component" value="Unassembled WGS sequence"/>
</dbReference>
<evidence type="ECO:0000313" key="4">
    <source>
        <dbReference type="Proteomes" id="UP000053611"/>
    </source>
</evidence>
<evidence type="ECO:0000313" key="3">
    <source>
        <dbReference type="EMBL" id="KLT42292.1"/>
    </source>
</evidence>
<evidence type="ECO:0000256" key="1">
    <source>
        <dbReference type="SAM" id="MobiDB-lite"/>
    </source>
</evidence>
<gene>
    <name evidence="3" type="ORF">CC85DRAFT_319045</name>
</gene>
<dbReference type="GeneID" id="28986780"/>
<proteinExistence type="predicted"/>
<keyword evidence="2" id="KW-0732">Signal</keyword>
<protein>
    <recommendedName>
        <fullName evidence="5">Extracellular membrane protein CFEM domain-containing protein</fullName>
    </recommendedName>
</protein>
<dbReference type="EMBL" id="KQ087207">
    <property type="protein sequence ID" value="KLT42292.1"/>
    <property type="molecule type" value="Genomic_DNA"/>
</dbReference>
<reference evidence="3 4" key="1">
    <citation type="submission" date="2015-03" db="EMBL/GenBank/DDBJ databases">
        <title>Genomics and transcriptomics of the oil-accumulating basidiomycete yeast T. oleaginosus allow insights into substrate utilization and the diverse evolutionary trajectories of mating systems in fungi.</title>
        <authorList>
            <consortium name="DOE Joint Genome Institute"/>
            <person name="Kourist R."/>
            <person name="Kracht O."/>
            <person name="Bracharz F."/>
            <person name="Lipzen A."/>
            <person name="Nolan M."/>
            <person name="Ohm R."/>
            <person name="Grigoriev I."/>
            <person name="Sun S."/>
            <person name="Heitman J."/>
            <person name="Bruck T."/>
            <person name="Nowrousian M."/>
        </authorList>
    </citation>
    <scope>NUCLEOTIDE SEQUENCE [LARGE SCALE GENOMIC DNA]</scope>
    <source>
        <strain evidence="3 4">IBC0246</strain>
    </source>
</reference>
<dbReference type="AlphaFoldDB" id="A0A0J0XMI0"/>
<organism evidence="3 4">
    <name type="scientific">Cutaneotrichosporon oleaginosum</name>
    <dbReference type="NCBI Taxonomy" id="879819"/>
    <lineage>
        <taxon>Eukaryota</taxon>
        <taxon>Fungi</taxon>
        <taxon>Dikarya</taxon>
        <taxon>Basidiomycota</taxon>
        <taxon>Agaricomycotina</taxon>
        <taxon>Tremellomycetes</taxon>
        <taxon>Trichosporonales</taxon>
        <taxon>Trichosporonaceae</taxon>
        <taxon>Cutaneotrichosporon</taxon>
    </lineage>
</organism>
<dbReference type="RefSeq" id="XP_018278783.1">
    <property type="nucleotide sequence ID" value="XM_018426177.1"/>
</dbReference>
<evidence type="ECO:0000256" key="2">
    <source>
        <dbReference type="SAM" id="SignalP"/>
    </source>
</evidence>
<keyword evidence="4" id="KW-1185">Reference proteome</keyword>
<feature type="signal peptide" evidence="2">
    <location>
        <begin position="1"/>
        <end position="18"/>
    </location>
</feature>
<feature type="compositionally biased region" description="Basic residues" evidence="1">
    <location>
        <begin position="106"/>
        <end position="122"/>
    </location>
</feature>
<sequence>MLFSALALVLGLLPSAFAQFSPACAAQCSPVEAYLNNCGTLPTPAEGLACIRAICTATTLDECVACSAPATGFPPEQYYGMFGCPVPTPTPSTTSTQPSATCGRPGKGHGKGHGKGKGKGHGKHGDGDDSEDED</sequence>
<name>A0A0J0XMI0_9TREE</name>
<accession>A0A0J0XMI0</accession>
<feature type="chain" id="PRO_5005245412" description="Extracellular membrane protein CFEM domain-containing protein" evidence="2">
    <location>
        <begin position="19"/>
        <end position="134"/>
    </location>
</feature>
<feature type="region of interest" description="Disordered" evidence="1">
    <location>
        <begin position="89"/>
        <end position="134"/>
    </location>
</feature>
<evidence type="ECO:0008006" key="5">
    <source>
        <dbReference type="Google" id="ProtNLM"/>
    </source>
</evidence>